<feature type="domain" description="Chitin-binding type-2" evidence="2">
    <location>
        <begin position="147"/>
        <end position="204"/>
    </location>
</feature>
<dbReference type="SMART" id="SM00494">
    <property type="entry name" value="ChtBD2"/>
    <property type="match status" value="4"/>
</dbReference>
<protein>
    <submittedName>
        <fullName evidence="3">Peritrophin-44</fullName>
    </submittedName>
</protein>
<dbReference type="InterPro" id="IPR002557">
    <property type="entry name" value="Chitin-bd_dom"/>
</dbReference>
<dbReference type="AlphaFoldDB" id="A0A0A1XJW9"/>
<evidence type="ECO:0000259" key="2">
    <source>
        <dbReference type="PROSITE" id="PS50940"/>
    </source>
</evidence>
<dbReference type="Pfam" id="PF01607">
    <property type="entry name" value="CBM_14"/>
    <property type="match status" value="4"/>
</dbReference>
<dbReference type="EMBL" id="GBXI01003107">
    <property type="protein sequence ID" value="JAD11185.1"/>
    <property type="molecule type" value="Transcribed_RNA"/>
</dbReference>
<name>A0A0A1XJW9_ZEUCU</name>
<dbReference type="PROSITE" id="PS50940">
    <property type="entry name" value="CHIT_BIND_II"/>
    <property type="match status" value="4"/>
</dbReference>
<evidence type="ECO:0000313" key="3">
    <source>
        <dbReference type="EMBL" id="JAD11185.1"/>
    </source>
</evidence>
<keyword evidence="1" id="KW-0732">Signal</keyword>
<dbReference type="SUPFAM" id="SSF57625">
    <property type="entry name" value="Invertebrate chitin-binding proteins"/>
    <property type="match status" value="4"/>
</dbReference>
<feature type="signal peptide" evidence="1">
    <location>
        <begin position="1"/>
        <end position="22"/>
    </location>
</feature>
<reference evidence="3" key="2">
    <citation type="journal article" date="2015" name="Gigascience">
        <title>Reconstructing a comprehensive transcriptome assembly of a white-pupal translocated strain of the pest fruit fly Bactrocera cucurbitae.</title>
        <authorList>
            <person name="Sim S.B."/>
            <person name="Calla B."/>
            <person name="Hall B."/>
            <person name="DeRego T."/>
            <person name="Geib S.M."/>
        </authorList>
    </citation>
    <scope>NUCLEOTIDE SEQUENCE</scope>
</reference>
<feature type="domain" description="Chitin-binding type-2" evidence="2">
    <location>
        <begin position="279"/>
        <end position="336"/>
    </location>
</feature>
<gene>
    <name evidence="3" type="primary">PE44_6</name>
    <name evidence="3" type="ORF">g.6058</name>
</gene>
<dbReference type="InterPro" id="IPR036508">
    <property type="entry name" value="Chitin-bd_dom_sf"/>
</dbReference>
<reference evidence="3" key="1">
    <citation type="submission" date="2014-11" db="EMBL/GenBank/DDBJ databases">
        <authorList>
            <person name="Geib S."/>
        </authorList>
    </citation>
    <scope>NUCLEOTIDE SEQUENCE</scope>
</reference>
<dbReference type="GO" id="GO:0005576">
    <property type="term" value="C:extracellular region"/>
    <property type="evidence" value="ECO:0007669"/>
    <property type="project" value="InterPro"/>
</dbReference>
<accession>A0A0A1XJW9</accession>
<organism evidence="3">
    <name type="scientific">Zeugodacus cucurbitae</name>
    <name type="common">Melon fruit fly</name>
    <name type="synonym">Bactrocera cucurbitae</name>
    <dbReference type="NCBI Taxonomy" id="28588"/>
    <lineage>
        <taxon>Eukaryota</taxon>
        <taxon>Metazoa</taxon>
        <taxon>Ecdysozoa</taxon>
        <taxon>Arthropoda</taxon>
        <taxon>Hexapoda</taxon>
        <taxon>Insecta</taxon>
        <taxon>Pterygota</taxon>
        <taxon>Neoptera</taxon>
        <taxon>Endopterygota</taxon>
        <taxon>Diptera</taxon>
        <taxon>Brachycera</taxon>
        <taxon>Muscomorpha</taxon>
        <taxon>Tephritoidea</taxon>
        <taxon>Tephritidae</taxon>
        <taxon>Zeugodacus</taxon>
        <taxon>Zeugodacus</taxon>
    </lineage>
</organism>
<feature type="domain" description="Chitin-binding type-2" evidence="2">
    <location>
        <begin position="209"/>
        <end position="276"/>
    </location>
</feature>
<evidence type="ECO:0000256" key="1">
    <source>
        <dbReference type="SAM" id="SignalP"/>
    </source>
</evidence>
<dbReference type="Gene3D" id="2.170.140.10">
    <property type="entry name" value="Chitin binding domain"/>
    <property type="match status" value="2"/>
</dbReference>
<dbReference type="GO" id="GO:0008061">
    <property type="term" value="F:chitin binding"/>
    <property type="evidence" value="ECO:0007669"/>
    <property type="project" value="InterPro"/>
</dbReference>
<feature type="domain" description="Chitin-binding type-2" evidence="2">
    <location>
        <begin position="87"/>
        <end position="144"/>
    </location>
</feature>
<sequence length="341" mass="38693">MEGLRRMILVTLLFGIFNVVHCAEVLSPENDICRLFKDGVILRKPGFCNMGVKCQGFKSTEFKDCKQQFYNRNSGKCEKSSADKYCKSPCSAESQGFIKDGKNCQGWYKCEKTKTISFGVCVANLVFNTDDIKCDYPENFVCEENTFDFCDVVPDGTPFLDETNCGTYNECVKGKLVVKDCDTGKFFDVKTGTCILKRDVKCEKYPYPKDVCGNQKLAIRNRFVSDNASCRGYFFCKDQGIGQPDKSPRWGQCPVATFFDPKEEACLPRTYVRCTEDRCDGRKDGYELSSKSGCQHYLKCKDNRTVEELYCGNNNWFNAEKNICITTATSYPVCAKFYTLA</sequence>
<feature type="chain" id="PRO_5001983464" evidence="1">
    <location>
        <begin position="23"/>
        <end position="341"/>
    </location>
</feature>
<proteinExistence type="predicted"/>